<dbReference type="InterPro" id="IPR050425">
    <property type="entry name" value="NAD(P)_dehydrat-like"/>
</dbReference>
<dbReference type="Gene3D" id="3.40.50.720">
    <property type="entry name" value="NAD(P)-binding Rossmann-like Domain"/>
    <property type="match status" value="1"/>
</dbReference>
<proteinExistence type="inferred from homology"/>
<protein>
    <recommendedName>
        <fullName evidence="3">NAD-dependent epimerase/dehydratase domain-containing protein</fullName>
    </recommendedName>
</protein>
<comment type="similarity">
    <text evidence="2">Belongs to the NAD(P)-dependent epimerase/dehydratase family. Dihydroflavonol-4-reductase subfamily.</text>
</comment>
<dbReference type="GO" id="GO:0016616">
    <property type="term" value="F:oxidoreductase activity, acting on the CH-OH group of donors, NAD or NADP as acceptor"/>
    <property type="evidence" value="ECO:0007669"/>
    <property type="project" value="TreeGrafter"/>
</dbReference>
<evidence type="ECO:0000256" key="1">
    <source>
        <dbReference type="ARBA" id="ARBA00023002"/>
    </source>
</evidence>
<organism evidence="4 5">
    <name type="scientific">Tetrapyrgos nigripes</name>
    <dbReference type="NCBI Taxonomy" id="182062"/>
    <lineage>
        <taxon>Eukaryota</taxon>
        <taxon>Fungi</taxon>
        <taxon>Dikarya</taxon>
        <taxon>Basidiomycota</taxon>
        <taxon>Agaricomycotina</taxon>
        <taxon>Agaricomycetes</taxon>
        <taxon>Agaricomycetidae</taxon>
        <taxon>Agaricales</taxon>
        <taxon>Marasmiineae</taxon>
        <taxon>Marasmiaceae</taxon>
        <taxon>Tetrapyrgos</taxon>
    </lineage>
</organism>
<reference evidence="4 5" key="1">
    <citation type="journal article" date="2020" name="ISME J.">
        <title>Uncovering the hidden diversity of litter-decomposition mechanisms in mushroom-forming fungi.</title>
        <authorList>
            <person name="Floudas D."/>
            <person name="Bentzer J."/>
            <person name="Ahren D."/>
            <person name="Johansson T."/>
            <person name="Persson P."/>
            <person name="Tunlid A."/>
        </authorList>
    </citation>
    <scope>NUCLEOTIDE SEQUENCE [LARGE SCALE GENOMIC DNA]</scope>
    <source>
        <strain evidence="4 5">CBS 291.85</strain>
    </source>
</reference>
<evidence type="ECO:0000313" key="5">
    <source>
        <dbReference type="Proteomes" id="UP000559256"/>
    </source>
</evidence>
<dbReference type="OrthoDB" id="2735536at2759"/>
<dbReference type="PANTHER" id="PTHR10366:SF564">
    <property type="entry name" value="STEROL-4-ALPHA-CARBOXYLATE 3-DEHYDROGENASE, DECARBOXYLATING"/>
    <property type="match status" value="1"/>
</dbReference>
<dbReference type="AlphaFoldDB" id="A0A8H5LPB5"/>
<evidence type="ECO:0000313" key="4">
    <source>
        <dbReference type="EMBL" id="KAF5364463.1"/>
    </source>
</evidence>
<dbReference type="SUPFAM" id="SSF51735">
    <property type="entry name" value="NAD(P)-binding Rossmann-fold domains"/>
    <property type="match status" value="1"/>
</dbReference>
<accession>A0A8H5LPB5</accession>
<name>A0A8H5LPB5_9AGAR</name>
<dbReference type="InterPro" id="IPR001509">
    <property type="entry name" value="Epimerase_deHydtase"/>
</dbReference>
<keyword evidence="1" id="KW-0560">Oxidoreductase</keyword>
<comment type="caution">
    <text evidence="4">The sequence shown here is derived from an EMBL/GenBank/DDBJ whole genome shotgun (WGS) entry which is preliminary data.</text>
</comment>
<evidence type="ECO:0000256" key="2">
    <source>
        <dbReference type="ARBA" id="ARBA00023445"/>
    </source>
</evidence>
<dbReference type="PANTHER" id="PTHR10366">
    <property type="entry name" value="NAD DEPENDENT EPIMERASE/DEHYDRATASE"/>
    <property type="match status" value="1"/>
</dbReference>
<dbReference type="InterPro" id="IPR036291">
    <property type="entry name" value="NAD(P)-bd_dom_sf"/>
</dbReference>
<dbReference type="Proteomes" id="UP000559256">
    <property type="component" value="Unassembled WGS sequence"/>
</dbReference>
<gene>
    <name evidence="4" type="ORF">D9758_010704</name>
</gene>
<feature type="domain" description="NAD-dependent epimerase/dehydratase" evidence="3">
    <location>
        <begin position="101"/>
        <end position="360"/>
    </location>
</feature>
<dbReference type="EMBL" id="JAACJM010000033">
    <property type="protein sequence ID" value="KAF5364463.1"/>
    <property type="molecule type" value="Genomic_DNA"/>
</dbReference>
<keyword evidence="5" id="KW-1185">Reference proteome</keyword>
<dbReference type="Pfam" id="PF01370">
    <property type="entry name" value="Epimerase"/>
    <property type="match status" value="1"/>
</dbReference>
<sequence length="438" mass="48321">MGLLGVVRDWGAGVLDCISEMIQSSETVFEEAYKDRKIGGSPDDSWYLQLAGTDPEYQGKDDLEAITPRSRDVYQRFNFENLFSGYPIQMPSVQNPSQSTVLVTGANGYVGTWIVDGLLKRGYTVRASVRNAEKGKHLQKTFESFGDRLQVVATGDIKEGSFDQAVKGVDAIVHTAAPVHLNAVEPREIIDPSIQGTLDLLNSILKHGDKLKRVIITSSCGAMKDWSATPISITEEVWNDGAVEECKTKGKDAQPIAKYSASKTLGEKAAWDFVKAHKGEIGWDLVAINPPWTFGPVLHEVPSLDKLNAWNVFYLMAITQGFALGASPLVSPSHGWADVRDVAEAHVRALEVSEAGGERIIVCAGPFVFQDALDAVNSLQPSPWSSHKEPFAKGDVGEKEYRINWDTLKEKKILGLKYKTHQDTARDILTEFERRRFA</sequence>
<evidence type="ECO:0000259" key="3">
    <source>
        <dbReference type="Pfam" id="PF01370"/>
    </source>
</evidence>